<dbReference type="EMBL" id="MFBF01000061">
    <property type="protein sequence ID" value="OGD89836.1"/>
    <property type="molecule type" value="Genomic_DNA"/>
</dbReference>
<proteinExistence type="predicted"/>
<gene>
    <name evidence="2" type="ORF">A3D07_02830</name>
</gene>
<keyword evidence="1" id="KW-1133">Transmembrane helix</keyword>
<sequence>MLKLEKGGEVMDLLWYFLGGMFVFNSLPHLISGIIGNRHMTPLGKDSSAIVNVVWGFVNIAVGVYLISLVTGSLQIVPPAEGLVVYLLGGLVMSLMDANLFSNPNAKMPW</sequence>
<feature type="transmembrane region" description="Helical" evidence="1">
    <location>
        <begin position="49"/>
        <end position="71"/>
    </location>
</feature>
<feature type="transmembrane region" description="Helical" evidence="1">
    <location>
        <begin position="13"/>
        <end position="37"/>
    </location>
</feature>
<evidence type="ECO:0000313" key="3">
    <source>
        <dbReference type="Proteomes" id="UP000177124"/>
    </source>
</evidence>
<keyword evidence="1" id="KW-0472">Membrane</keyword>
<protein>
    <submittedName>
        <fullName evidence="2">Uncharacterized protein</fullName>
    </submittedName>
</protein>
<feature type="non-terminal residue" evidence="2">
    <location>
        <position position="110"/>
    </location>
</feature>
<organism evidence="2 3">
    <name type="scientific">Candidatus Curtissbacteria bacterium RIFCSPHIGHO2_02_FULL_42_15</name>
    <dbReference type="NCBI Taxonomy" id="1797716"/>
    <lineage>
        <taxon>Bacteria</taxon>
        <taxon>Candidatus Curtissiibacteriota</taxon>
    </lineage>
</organism>
<feature type="transmembrane region" description="Helical" evidence="1">
    <location>
        <begin position="83"/>
        <end position="101"/>
    </location>
</feature>
<dbReference type="Proteomes" id="UP000177124">
    <property type="component" value="Unassembled WGS sequence"/>
</dbReference>
<comment type="caution">
    <text evidence="2">The sequence shown here is derived from an EMBL/GenBank/DDBJ whole genome shotgun (WGS) entry which is preliminary data.</text>
</comment>
<name>A0A1F5GDC7_9BACT</name>
<dbReference type="STRING" id="1797716.A3D07_02830"/>
<dbReference type="AlphaFoldDB" id="A0A1F5GDC7"/>
<keyword evidence="1" id="KW-0812">Transmembrane</keyword>
<reference evidence="2 3" key="1">
    <citation type="journal article" date="2016" name="Nat. Commun.">
        <title>Thousands of microbial genomes shed light on interconnected biogeochemical processes in an aquifer system.</title>
        <authorList>
            <person name="Anantharaman K."/>
            <person name="Brown C.T."/>
            <person name="Hug L.A."/>
            <person name="Sharon I."/>
            <person name="Castelle C.J."/>
            <person name="Probst A.J."/>
            <person name="Thomas B.C."/>
            <person name="Singh A."/>
            <person name="Wilkins M.J."/>
            <person name="Karaoz U."/>
            <person name="Brodie E.L."/>
            <person name="Williams K.H."/>
            <person name="Hubbard S.S."/>
            <person name="Banfield J.F."/>
        </authorList>
    </citation>
    <scope>NUCLEOTIDE SEQUENCE [LARGE SCALE GENOMIC DNA]</scope>
</reference>
<evidence type="ECO:0000313" key="2">
    <source>
        <dbReference type="EMBL" id="OGD89836.1"/>
    </source>
</evidence>
<accession>A0A1F5GDC7</accession>
<evidence type="ECO:0000256" key="1">
    <source>
        <dbReference type="SAM" id="Phobius"/>
    </source>
</evidence>